<evidence type="ECO:0000259" key="8">
    <source>
        <dbReference type="PROSITE" id="PS50045"/>
    </source>
</evidence>
<evidence type="ECO:0000259" key="9">
    <source>
        <dbReference type="PROSITE" id="PS50110"/>
    </source>
</evidence>
<dbReference type="SMART" id="SM00382">
    <property type="entry name" value="AAA"/>
    <property type="match status" value="1"/>
</dbReference>
<dbReference type="InterPro" id="IPR025944">
    <property type="entry name" value="Sigma_54_int_dom_CS"/>
</dbReference>
<keyword evidence="2" id="KW-0067">ATP-binding</keyword>
<dbReference type="Pfam" id="PF25601">
    <property type="entry name" value="AAA_lid_14"/>
    <property type="match status" value="1"/>
</dbReference>
<protein>
    <submittedName>
        <fullName evidence="10">Two-component system, NtrC family, response regulator</fullName>
    </submittedName>
</protein>
<dbReference type="PANTHER" id="PTHR32071:SF119">
    <property type="entry name" value="SIGMA L-DEPENDENT TRANSCRIPTIONAL REGULATOR YPLP-RELATED"/>
    <property type="match status" value="1"/>
</dbReference>
<evidence type="ECO:0000256" key="4">
    <source>
        <dbReference type="ARBA" id="ARBA00023125"/>
    </source>
</evidence>
<dbReference type="InterPro" id="IPR011006">
    <property type="entry name" value="CheY-like_superfamily"/>
</dbReference>
<evidence type="ECO:0000313" key="10">
    <source>
        <dbReference type="EMBL" id="SNZ12992.1"/>
    </source>
</evidence>
<dbReference type="CDD" id="cd00009">
    <property type="entry name" value="AAA"/>
    <property type="match status" value="1"/>
</dbReference>
<dbReference type="Gene3D" id="1.10.8.60">
    <property type="match status" value="1"/>
</dbReference>
<dbReference type="InterPro" id="IPR002078">
    <property type="entry name" value="Sigma_54_int"/>
</dbReference>
<evidence type="ECO:0000256" key="5">
    <source>
        <dbReference type="ARBA" id="ARBA00023159"/>
    </source>
</evidence>
<dbReference type="GO" id="GO:0000160">
    <property type="term" value="P:phosphorelay signal transduction system"/>
    <property type="evidence" value="ECO:0007669"/>
    <property type="project" value="InterPro"/>
</dbReference>
<dbReference type="GO" id="GO:0005524">
    <property type="term" value="F:ATP binding"/>
    <property type="evidence" value="ECO:0007669"/>
    <property type="project" value="UniProtKB-KW"/>
</dbReference>
<name>A0A285NU40_9AQUI</name>
<gene>
    <name evidence="10" type="ORF">SAMN06265353_0579</name>
</gene>
<dbReference type="RefSeq" id="WP_096600930.1">
    <property type="nucleotide sequence ID" value="NZ_OBEN01000002.1"/>
</dbReference>
<sequence>MKLLIVEDEHDLGRLLKEYLEDKGYKVYLAENGSEALELLERQSFDLILLDLLLPDVDGMQILESAKLSQPLSEVIVLTGHGTVKVAVEAMKKGAYDFLTKPCTLEEIETTLEKAYQSLMIKKENKLFKRERNLTEEEFVFESPKMRELLKTVEKIACSDCPVLLVGETGVGKELIARIIHSTSDRREKPFIAINIASIPKDLLEAELFGYEKGAFTGAGSSKEGFFELADGGVLFLDEISEIEPSLQAKLLRAIETKKFYRVGGRKEIESDVRIISATNRNLKELIKEGKFREDLYFRLNTFELHIPPLRERKEDMIPLAQHFLKKFSAKYSKNIKGLTKEAEKLLLSYNFPGNVRELKNIMERACLLCDDEYLDEDDLSFLNIEEHKLLKELERKKIEEVLKEVNYNKKLASEILGIPLRTLYRKIEKYGIKAQP</sequence>
<keyword evidence="4" id="KW-0238">DNA-binding</keyword>
<keyword evidence="11" id="KW-1185">Reference proteome</keyword>
<dbReference type="Gene3D" id="3.40.50.300">
    <property type="entry name" value="P-loop containing nucleotide triphosphate hydrolases"/>
    <property type="match status" value="1"/>
</dbReference>
<dbReference type="InterPro" id="IPR001789">
    <property type="entry name" value="Sig_transdc_resp-reg_receiver"/>
</dbReference>
<evidence type="ECO:0000256" key="7">
    <source>
        <dbReference type="PROSITE-ProRule" id="PRU00169"/>
    </source>
</evidence>
<dbReference type="OrthoDB" id="9334at2"/>
<evidence type="ECO:0000256" key="2">
    <source>
        <dbReference type="ARBA" id="ARBA00022840"/>
    </source>
</evidence>
<dbReference type="Gene3D" id="3.40.50.2300">
    <property type="match status" value="1"/>
</dbReference>
<dbReference type="PROSITE" id="PS00688">
    <property type="entry name" value="SIGMA54_INTERACT_3"/>
    <property type="match status" value="1"/>
</dbReference>
<keyword evidence="6" id="KW-0804">Transcription</keyword>
<dbReference type="FunFam" id="3.40.50.300:FF:000006">
    <property type="entry name" value="DNA-binding transcriptional regulator NtrC"/>
    <property type="match status" value="1"/>
</dbReference>
<dbReference type="SUPFAM" id="SSF52540">
    <property type="entry name" value="P-loop containing nucleoside triphosphate hydrolases"/>
    <property type="match status" value="1"/>
</dbReference>
<dbReference type="Pfam" id="PF00072">
    <property type="entry name" value="Response_reg"/>
    <property type="match status" value="1"/>
</dbReference>
<dbReference type="InterPro" id="IPR058031">
    <property type="entry name" value="AAA_lid_NorR"/>
</dbReference>
<keyword evidence="7" id="KW-0597">Phosphoprotein</keyword>
<dbReference type="FunFam" id="1.10.8.60:FF:000014">
    <property type="entry name" value="DNA-binding transcriptional regulator NtrC"/>
    <property type="match status" value="1"/>
</dbReference>
<feature type="domain" description="Sigma-54 factor interaction" evidence="8">
    <location>
        <begin position="139"/>
        <end position="368"/>
    </location>
</feature>
<dbReference type="EMBL" id="OBEN01000002">
    <property type="protein sequence ID" value="SNZ12992.1"/>
    <property type="molecule type" value="Genomic_DNA"/>
</dbReference>
<dbReference type="InterPro" id="IPR025662">
    <property type="entry name" value="Sigma_54_int_dom_ATP-bd_1"/>
</dbReference>
<accession>A0A285NU40</accession>
<dbReference type="PRINTS" id="PR01590">
    <property type="entry name" value="HTHFIS"/>
</dbReference>
<dbReference type="GO" id="GO:0043565">
    <property type="term" value="F:sequence-specific DNA binding"/>
    <property type="evidence" value="ECO:0007669"/>
    <property type="project" value="InterPro"/>
</dbReference>
<dbReference type="Pfam" id="PF02954">
    <property type="entry name" value="HTH_8"/>
    <property type="match status" value="1"/>
</dbReference>
<dbReference type="Proteomes" id="UP000218627">
    <property type="component" value="Unassembled WGS sequence"/>
</dbReference>
<keyword evidence="5" id="KW-0010">Activator</keyword>
<dbReference type="PROSITE" id="PS50110">
    <property type="entry name" value="RESPONSE_REGULATORY"/>
    <property type="match status" value="1"/>
</dbReference>
<proteinExistence type="predicted"/>
<dbReference type="InterPro" id="IPR003593">
    <property type="entry name" value="AAA+_ATPase"/>
</dbReference>
<dbReference type="PROSITE" id="PS00675">
    <property type="entry name" value="SIGMA54_INTERACT_1"/>
    <property type="match status" value="1"/>
</dbReference>
<reference evidence="11" key="1">
    <citation type="submission" date="2017-09" db="EMBL/GenBank/DDBJ databases">
        <authorList>
            <person name="Varghese N."/>
            <person name="Submissions S."/>
        </authorList>
    </citation>
    <scope>NUCLEOTIDE SEQUENCE [LARGE SCALE GENOMIC DNA]</scope>
    <source>
        <strain evidence="11">DSM 2913</strain>
    </source>
</reference>
<feature type="domain" description="Response regulatory" evidence="9">
    <location>
        <begin position="2"/>
        <end position="116"/>
    </location>
</feature>
<dbReference type="Gene3D" id="1.10.10.60">
    <property type="entry name" value="Homeodomain-like"/>
    <property type="match status" value="1"/>
</dbReference>
<evidence type="ECO:0000256" key="3">
    <source>
        <dbReference type="ARBA" id="ARBA00023015"/>
    </source>
</evidence>
<keyword evidence="1" id="KW-0547">Nucleotide-binding</keyword>
<dbReference type="SMART" id="SM00448">
    <property type="entry name" value="REC"/>
    <property type="match status" value="1"/>
</dbReference>
<organism evidence="10 11">
    <name type="scientific">Hydrogenobacter hydrogenophilus</name>
    <dbReference type="NCBI Taxonomy" id="35835"/>
    <lineage>
        <taxon>Bacteria</taxon>
        <taxon>Pseudomonadati</taxon>
        <taxon>Aquificota</taxon>
        <taxon>Aquificia</taxon>
        <taxon>Aquificales</taxon>
        <taxon>Aquificaceae</taxon>
        <taxon>Hydrogenobacter</taxon>
    </lineage>
</organism>
<dbReference type="SUPFAM" id="SSF52172">
    <property type="entry name" value="CheY-like"/>
    <property type="match status" value="1"/>
</dbReference>
<dbReference type="InterPro" id="IPR009057">
    <property type="entry name" value="Homeodomain-like_sf"/>
</dbReference>
<evidence type="ECO:0000256" key="6">
    <source>
        <dbReference type="ARBA" id="ARBA00023163"/>
    </source>
</evidence>
<dbReference type="InterPro" id="IPR002197">
    <property type="entry name" value="HTH_Fis"/>
</dbReference>
<dbReference type="AlphaFoldDB" id="A0A285NU40"/>
<keyword evidence="3" id="KW-0805">Transcription regulation</keyword>
<dbReference type="Pfam" id="PF00158">
    <property type="entry name" value="Sigma54_activat"/>
    <property type="match status" value="1"/>
</dbReference>
<evidence type="ECO:0000313" key="11">
    <source>
        <dbReference type="Proteomes" id="UP000218627"/>
    </source>
</evidence>
<evidence type="ECO:0000256" key="1">
    <source>
        <dbReference type="ARBA" id="ARBA00022741"/>
    </source>
</evidence>
<dbReference type="SUPFAM" id="SSF46689">
    <property type="entry name" value="Homeodomain-like"/>
    <property type="match status" value="1"/>
</dbReference>
<dbReference type="GO" id="GO:0006355">
    <property type="term" value="P:regulation of DNA-templated transcription"/>
    <property type="evidence" value="ECO:0007669"/>
    <property type="project" value="InterPro"/>
</dbReference>
<dbReference type="InterPro" id="IPR027417">
    <property type="entry name" value="P-loop_NTPase"/>
</dbReference>
<dbReference type="PANTHER" id="PTHR32071">
    <property type="entry name" value="TRANSCRIPTIONAL REGULATORY PROTEIN"/>
    <property type="match status" value="1"/>
</dbReference>
<dbReference type="PROSITE" id="PS50045">
    <property type="entry name" value="SIGMA54_INTERACT_4"/>
    <property type="match status" value="1"/>
</dbReference>
<feature type="modified residue" description="4-aspartylphosphate" evidence="7">
    <location>
        <position position="51"/>
    </location>
</feature>